<keyword evidence="3" id="KW-1185">Reference proteome</keyword>
<feature type="transmembrane region" description="Helical" evidence="1">
    <location>
        <begin position="381"/>
        <end position="403"/>
    </location>
</feature>
<reference evidence="2 3" key="1">
    <citation type="submission" date="2024-07" db="EMBL/GenBank/DDBJ databases">
        <title>Novosphingobium kalidii RD2P27.</title>
        <authorList>
            <person name="Sun J.-Q."/>
        </authorList>
    </citation>
    <scope>NUCLEOTIDE SEQUENCE [LARGE SCALE GENOMIC DNA]</scope>
    <source>
        <strain evidence="2 3">RD2P27</strain>
    </source>
</reference>
<protein>
    <submittedName>
        <fullName evidence="2">PepSY-associated TM helix domain-containing protein</fullName>
    </submittedName>
</protein>
<evidence type="ECO:0000256" key="1">
    <source>
        <dbReference type="SAM" id="Phobius"/>
    </source>
</evidence>
<dbReference type="EMBL" id="JBEWLY010000001">
    <property type="protein sequence ID" value="MET1753863.1"/>
    <property type="molecule type" value="Genomic_DNA"/>
</dbReference>
<dbReference type="PANTHER" id="PTHR34219:SF8">
    <property type="entry name" value="PEPSY DOMAIN-CONTAINING PROTEIN"/>
    <property type="match status" value="1"/>
</dbReference>
<dbReference type="Proteomes" id="UP001548713">
    <property type="component" value="Unassembled WGS sequence"/>
</dbReference>
<organism evidence="2 3">
    <name type="scientific">Novosphingobium kalidii</name>
    <dbReference type="NCBI Taxonomy" id="3230299"/>
    <lineage>
        <taxon>Bacteria</taxon>
        <taxon>Pseudomonadati</taxon>
        <taxon>Pseudomonadota</taxon>
        <taxon>Alphaproteobacteria</taxon>
        <taxon>Sphingomonadales</taxon>
        <taxon>Sphingomonadaceae</taxon>
        <taxon>Novosphingobium</taxon>
    </lineage>
</organism>
<keyword evidence="1" id="KW-0472">Membrane</keyword>
<sequence length="406" mass="44620">MVRASEASKLAASPAKRKKGRSLWWIVHSWLGLKLSIFLSFILLTGTLAVFAHEIDWLVTPAMQVTPQDAPQASWGKLAQAAARTDPSARLQTLYAPIDPWFAVEAWMDHGKGAPSRVYIDPWTAQVTGTHGWANVHRFLRQVHRHLMLPTRIGIPIVCSLALLLATSLVTGIVTYKKWWRGFLRRPRGGDARRLTGDLHRLGGLWSMWFVALIAVTGIWYLVETLGGHAPVPKLPQLTTPAPLPTGPALDRMVELVQRQRPTLQIREIRFTQDNGLIFLGQDQAWLVRDRANGVAIDPSTGRVAMSLDGRDLSVHQRISEMADPLHFGTLGGIATKIIWFVFGALLTALAVTGATIYTLRLAKEGQAVERNLRVAWTGMGAWAYVCTALVLLALALTPGAIVGAS</sequence>
<feature type="transmembrane region" description="Helical" evidence="1">
    <location>
        <begin position="153"/>
        <end position="176"/>
    </location>
</feature>
<evidence type="ECO:0000313" key="3">
    <source>
        <dbReference type="Proteomes" id="UP001548713"/>
    </source>
</evidence>
<evidence type="ECO:0000313" key="2">
    <source>
        <dbReference type="EMBL" id="MET1753863.1"/>
    </source>
</evidence>
<comment type="caution">
    <text evidence="2">The sequence shown here is derived from an EMBL/GenBank/DDBJ whole genome shotgun (WGS) entry which is preliminary data.</text>
</comment>
<dbReference type="RefSeq" id="WP_353982275.1">
    <property type="nucleotide sequence ID" value="NZ_JBEWLY010000001.1"/>
</dbReference>
<dbReference type="Pfam" id="PF03929">
    <property type="entry name" value="PepSY_TM"/>
    <property type="match status" value="1"/>
</dbReference>
<feature type="transmembrane region" description="Helical" evidence="1">
    <location>
        <begin position="203"/>
        <end position="223"/>
    </location>
</feature>
<proteinExistence type="predicted"/>
<accession>A0ABV2CW92</accession>
<feature type="transmembrane region" description="Helical" evidence="1">
    <location>
        <begin position="338"/>
        <end position="360"/>
    </location>
</feature>
<keyword evidence="1" id="KW-0812">Transmembrane</keyword>
<dbReference type="PANTHER" id="PTHR34219">
    <property type="entry name" value="IRON-REGULATED INNER MEMBRANE PROTEIN-RELATED"/>
    <property type="match status" value="1"/>
</dbReference>
<gene>
    <name evidence="2" type="ORF">ABVV53_00040</name>
</gene>
<name>A0ABV2CW92_9SPHN</name>
<dbReference type="InterPro" id="IPR005625">
    <property type="entry name" value="PepSY-ass_TM"/>
</dbReference>
<feature type="transmembrane region" description="Helical" evidence="1">
    <location>
        <begin position="23"/>
        <end position="51"/>
    </location>
</feature>
<keyword evidence="1" id="KW-1133">Transmembrane helix</keyword>